<reference evidence="2" key="1">
    <citation type="submission" date="2020-07" db="EMBL/GenBank/DDBJ databases">
        <title>The High-quality genome of the commercially important snow crab, Chionoecetes opilio.</title>
        <authorList>
            <person name="Jeong J.-H."/>
            <person name="Ryu S."/>
        </authorList>
    </citation>
    <scope>NUCLEOTIDE SEQUENCE</scope>
    <source>
        <strain evidence="2">MADBK_172401_WGS</strain>
        <tissue evidence="2">Digestive gland</tissue>
    </source>
</reference>
<name>A0A8J4YQ60_CHIOP</name>
<dbReference type="EMBL" id="JACEEZ010003827">
    <property type="protein sequence ID" value="KAG0726981.1"/>
    <property type="molecule type" value="Genomic_DNA"/>
</dbReference>
<organism evidence="2 3">
    <name type="scientific">Chionoecetes opilio</name>
    <name type="common">Atlantic snow crab</name>
    <name type="synonym">Cancer opilio</name>
    <dbReference type="NCBI Taxonomy" id="41210"/>
    <lineage>
        <taxon>Eukaryota</taxon>
        <taxon>Metazoa</taxon>
        <taxon>Ecdysozoa</taxon>
        <taxon>Arthropoda</taxon>
        <taxon>Crustacea</taxon>
        <taxon>Multicrustacea</taxon>
        <taxon>Malacostraca</taxon>
        <taxon>Eumalacostraca</taxon>
        <taxon>Eucarida</taxon>
        <taxon>Decapoda</taxon>
        <taxon>Pleocyemata</taxon>
        <taxon>Brachyura</taxon>
        <taxon>Eubrachyura</taxon>
        <taxon>Majoidea</taxon>
        <taxon>Majidae</taxon>
        <taxon>Chionoecetes</taxon>
    </lineage>
</organism>
<dbReference type="AlphaFoldDB" id="A0A8J4YQ60"/>
<comment type="caution">
    <text evidence="2">The sequence shown here is derived from an EMBL/GenBank/DDBJ whole genome shotgun (WGS) entry which is preliminary data.</text>
</comment>
<feature type="region of interest" description="Disordered" evidence="1">
    <location>
        <begin position="1"/>
        <end position="48"/>
    </location>
</feature>
<sequence length="399" mass="45695">MKVPLGSKEGMGGTAEGEGTRGSTEGEEIVKKVDDPLGGTMEGDSHSLMSSLKPHKLLQLLDPTEPYITETEELEEENEVEDELEEEVEDDDDDDEAEKEVGLEDMEALWQASKSTKRDHFAKLQKRLRQLGKMFINQEATGARDAETDKIAEFRKMVDTIKEGHIRQLERQVNEWNQKILSKEEVKDTDKALDEEEQRLGTALSSVMKALDVAEEKLSRVKKEMEVLEDYLDHELKEMDSTGSEASNPPPRLSPPLRTRTLRTLIPPFKETSSRHAKEEGDKVEEDGQQKRLAKVRVEDESQKTKLEQTIKDKLQKLGHEKIGRKFEVKILTPNSLEDEDASNSMLSQEEVEAFQNMIVNLLSANAEELEERENHRKLEKNYGFMWDENQLTEEEEEK</sequence>
<evidence type="ECO:0000313" key="3">
    <source>
        <dbReference type="Proteomes" id="UP000770661"/>
    </source>
</evidence>
<dbReference type="OrthoDB" id="239053at2759"/>
<feature type="compositionally biased region" description="Basic and acidic residues" evidence="1">
    <location>
        <begin position="272"/>
        <end position="306"/>
    </location>
</feature>
<gene>
    <name evidence="2" type="ORF">GWK47_035563</name>
</gene>
<evidence type="ECO:0000313" key="2">
    <source>
        <dbReference type="EMBL" id="KAG0726981.1"/>
    </source>
</evidence>
<protein>
    <submittedName>
        <fullName evidence="2">Uncharacterized protein</fullName>
    </submittedName>
</protein>
<feature type="compositionally biased region" description="Acidic residues" evidence="1">
    <location>
        <begin position="70"/>
        <end position="100"/>
    </location>
</feature>
<evidence type="ECO:0000256" key="1">
    <source>
        <dbReference type="SAM" id="MobiDB-lite"/>
    </source>
</evidence>
<accession>A0A8J4YQ60</accession>
<dbReference type="Proteomes" id="UP000770661">
    <property type="component" value="Unassembled WGS sequence"/>
</dbReference>
<keyword evidence="3" id="KW-1185">Reference proteome</keyword>
<proteinExistence type="predicted"/>
<feature type="region of interest" description="Disordered" evidence="1">
    <location>
        <begin position="233"/>
        <end position="306"/>
    </location>
</feature>
<feature type="compositionally biased region" description="Low complexity" evidence="1">
    <location>
        <begin position="255"/>
        <end position="268"/>
    </location>
</feature>
<feature type="region of interest" description="Disordered" evidence="1">
    <location>
        <begin position="65"/>
        <end position="100"/>
    </location>
</feature>